<dbReference type="Proteomes" id="UP001161247">
    <property type="component" value="Chromosome 2"/>
</dbReference>
<dbReference type="EMBL" id="OX459119">
    <property type="protein sequence ID" value="CAI9095736.1"/>
    <property type="molecule type" value="Genomic_DNA"/>
</dbReference>
<evidence type="ECO:0000313" key="2">
    <source>
        <dbReference type="EMBL" id="CAI9095736.1"/>
    </source>
</evidence>
<evidence type="ECO:0000256" key="1">
    <source>
        <dbReference type="SAM" id="Phobius"/>
    </source>
</evidence>
<reference evidence="2" key="1">
    <citation type="submission" date="2023-03" db="EMBL/GenBank/DDBJ databases">
        <authorList>
            <person name="Julca I."/>
        </authorList>
    </citation>
    <scope>NUCLEOTIDE SEQUENCE</scope>
</reference>
<sequence length="216" mass="24768">MAEHSTTSSESSYIQSSGNNNYINLNFISITNHFPQNYYHHDDDLTTSPSRHSILTFTASALINFIEIKYQGKDESPFETHPRIMLLAVTSLILYFLAFDVSSRFSASSLTAIIWRFMMVFFGLLSLAALLSVLLPESLCPFVISVSILFSLREFPLSKIVLYSWNAIREAFFWVEISSVEQQRQPDGSIRLVTEYPFRLLETVFMEEHEIDTLPV</sequence>
<protein>
    <submittedName>
        <fullName evidence="2">OLC1v1031732C1</fullName>
    </submittedName>
</protein>
<dbReference type="PANTHER" id="PTHR34115">
    <property type="entry name" value="PROTEIN, PUTATIVE-RELATED"/>
    <property type="match status" value="1"/>
</dbReference>
<keyword evidence="1" id="KW-0812">Transmembrane</keyword>
<feature type="transmembrane region" description="Helical" evidence="1">
    <location>
        <begin position="113"/>
        <end position="135"/>
    </location>
</feature>
<organism evidence="2 3">
    <name type="scientific">Oldenlandia corymbosa var. corymbosa</name>
    <dbReference type="NCBI Taxonomy" id="529605"/>
    <lineage>
        <taxon>Eukaryota</taxon>
        <taxon>Viridiplantae</taxon>
        <taxon>Streptophyta</taxon>
        <taxon>Embryophyta</taxon>
        <taxon>Tracheophyta</taxon>
        <taxon>Spermatophyta</taxon>
        <taxon>Magnoliopsida</taxon>
        <taxon>eudicotyledons</taxon>
        <taxon>Gunneridae</taxon>
        <taxon>Pentapetalae</taxon>
        <taxon>asterids</taxon>
        <taxon>lamiids</taxon>
        <taxon>Gentianales</taxon>
        <taxon>Rubiaceae</taxon>
        <taxon>Rubioideae</taxon>
        <taxon>Spermacoceae</taxon>
        <taxon>Hedyotis-Oldenlandia complex</taxon>
        <taxon>Oldenlandia</taxon>
    </lineage>
</organism>
<gene>
    <name evidence="2" type="ORF">OLC1_LOCUS6643</name>
</gene>
<proteinExistence type="predicted"/>
<evidence type="ECO:0000313" key="3">
    <source>
        <dbReference type="Proteomes" id="UP001161247"/>
    </source>
</evidence>
<dbReference type="PANTHER" id="PTHR34115:SF5">
    <property type="entry name" value="PROTEIN, PUTATIVE-RELATED"/>
    <property type="match status" value="1"/>
</dbReference>
<keyword evidence="1" id="KW-0472">Membrane</keyword>
<dbReference type="InterPro" id="IPR053258">
    <property type="entry name" value="Ca-permeable_cation_channel"/>
</dbReference>
<keyword evidence="1" id="KW-1133">Transmembrane helix</keyword>
<feature type="transmembrane region" description="Helical" evidence="1">
    <location>
        <begin position="84"/>
        <end position="101"/>
    </location>
</feature>
<name>A0AAV1CK05_OLDCO</name>
<keyword evidence="3" id="KW-1185">Reference proteome</keyword>
<accession>A0AAV1CK05</accession>
<dbReference type="AlphaFoldDB" id="A0AAV1CK05"/>